<name>I1PGQ6_ORYGL</name>
<dbReference type="GO" id="GO:0005737">
    <property type="term" value="C:cytoplasm"/>
    <property type="evidence" value="ECO:0007669"/>
    <property type="project" value="TreeGrafter"/>
</dbReference>
<feature type="compositionally biased region" description="Basic and acidic residues" evidence="7">
    <location>
        <begin position="171"/>
        <end position="181"/>
    </location>
</feature>
<evidence type="ECO:0000259" key="8">
    <source>
        <dbReference type="PROSITE" id="PS51471"/>
    </source>
</evidence>
<feature type="binding site" evidence="6">
    <location>
        <position position="432"/>
    </location>
    <ligand>
        <name>Fe cation</name>
        <dbReference type="ChEBI" id="CHEBI:24875"/>
        <note>catalytic</note>
    </ligand>
</feature>
<dbReference type="Gene3D" id="2.60.120.590">
    <property type="entry name" value="Alpha-ketoglutarate-dependent dioxygenase AlkB-like"/>
    <property type="match status" value="1"/>
</dbReference>
<evidence type="ECO:0000313" key="10">
    <source>
        <dbReference type="Proteomes" id="UP000007306"/>
    </source>
</evidence>
<evidence type="ECO:0000256" key="3">
    <source>
        <dbReference type="ARBA" id="ARBA00022964"/>
    </source>
</evidence>
<feature type="domain" description="Fe2OG dioxygenase" evidence="8">
    <location>
        <begin position="402"/>
        <end position="522"/>
    </location>
</feature>
<feature type="compositionally biased region" description="Low complexity" evidence="7">
    <location>
        <begin position="64"/>
        <end position="81"/>
    </location>
</feature>
<dbReference type="SUPFAM" id="SSF51197">
    <property type="entry name" value="Clavaminate synthase-like"/>
    <property type="match status" value="1"/>
</dbReference>
<proteinExistence type="inferred from homology"/>
<dbReference type="Pfam" id="PF13532">
    <property type="entry name" value="2OG-FeII_Oxy_2"/>
    <property type="match status" value="1"/>
</dbReference>
<dbReference type="InterPro" id="IPR027450">
    <property type="entry name" value="AlkB-like"/>
</dbReference>
<dbReference type="PANTHER" id="PTHR16557">
    <property type="entry name" value="ALKYLATED DNA REPAIR PROTEIN ALKB-RELATED"/>
    <property type="match status" value="1"/>
</dbReference>
<dbReference type="Gramene" id="ORGLA03G0355200.1">
    <property type="protein sequence ID" value="ORGLA03G0355200.1"/>
    <property type="gene ID" value="ORGLA03G0355200"/>
</dbReference>
<dbReference type="STRING" id="4538.I1PGQ6"/>
<evidence type="ECO:0000256" key="7">
    <source>
        <dbReference type="SAM" id="MobiDB-lite"/>
    </source>
</evidence>
<organism evidence="9 10">
    <name type="scientific">Oryza glaberrima</name>
    <name type="common">African rice</name>
    <dbReference type="NCBI Taxonomy" id="4538"/>
    <lineage>
        <taxon>Eukaryota</taxon>
        <taxon>Viridiplantae</taxon>
        <taxon>Streptophyta</taxon>
        <taxon>Embryophyta</taxon>
        <taxon>Tracheophyta</taxon>
        <taxon>Spermatophyta</taxon>
        <taxon>Magnoliopsida</taxon>
        <taxon>Liliopsida</taxon>
        <taxon>Poales</taxon>
        <taxon>Poaceae</taxon>
        <taxon>BOP clade</taxon>
        <taxon>Oryzoideae</taxon>
        <taxon>Oryzeae</taxon>
        <taxon>Oryzinae</taxon>
        <taxon>Oryza</taxon>
    </lineage>
</organism>
<dbReference type="InterPro" id="IPR037151">
    <property type="entry name" value="AlkB-like_sf"/>
</dbReference>
<sequence>MDSSKQQLAVWPVSAAKKYAGFDGKAAAARERSGLANASFRVYYSLRAGAVPFLWESSPGTPKAAAVSSPARESSSAARGALPPISPPPSYQSVEMKKGGRCRPRSSWPAAAAAGDIAPLKGESVKPFPALVLASALTLAASSMVGGGGGHGVRTPANFPPRQKARLPRGPVHEKSLEQQKKGPSSSSPSVSSNKSPLQLAAAIVQPQKPLESPQHMVTPVRLQESPGPRTIPCSSGSVGSGSGAAPFDICIKRDDKCSIKLSRSLLEINREKRREREQLSKEAAPLQYLRPGMVLLKKFLKHDDQVDIIRRCQKLGIGSGGFYTPGYRDGGKLSLQMMCLGKNWDPNSRSYGDTRPFDGAQPPSIPEVFSKIVKDAIQASNEFLRQKARPANDVEELPPLSPDICLVNFYTSSGKLGLHQLDCVNVSFLQDKDETKPSLHKGLPVVSFSLGDTAEFLYGDVNDVDKASKVDLESGDVLIFGGKSRLIFHGVSRIKPKTAPNWLTDEAKLRPGRLNLTFRQH</sequence>
<dbReference type="GO" id="GO:0035515">
    <property type="term" value="F:oxidative RNA demethylase activity"/>
    <property type="evidence" value="ECO:0007669"/>
    <property type="project" value="TreeGrafter"/>
</dbReference>
<evidence type="ECO:0000313" key="9">
    <source>
        <dbReference type="EnsemblPlants" id="ORGLA03G0355200.1"/>
    </source>
</evidence>
<dbReference type="SMR" id="I1PGQ6"/>
<evidence type="ECO:0000256" key="6">
    <source>
        <dbReference type="PIRSR" id="PIRSR604574-2"/>
    </source>
</evidence>
<dbReference type="PROSITE" id="PS51471">
    <property type="entry name" value="FE2OG_OXY"/>
    <property type="match status" value="1"/>
</dbReference>
<feature type="region of interest" description="Disordered" evidence="7">
    <location>
        <begin position="57"/>
        <end position="107"/>
    </location>
</feature>
<feature type="binding site" evidence="6">
    <location>
        <position position="420"/>
    </location>
    <ligand>
        <name>Fe cation</name>
        <dbReference type="ChEBI" id="CHEBI:24875"/>
        <note>catalytic</note>
    </ligand>
</feature>
<evidence type="ECO:0000256" key="4">
    <source>
        <dbReference type="ARBA" id="ARBA00023002"/>
    </source>
</evidence>
<reference evidence="9 10" key="2">
    <citation type="submission" date="2018-04" db="EMBL/GenBank/DDBJ databases">
        <title>OglaRS2 (Oryza glaberrima Reference Sequence Version 2).</title>
        <authorList>
            <person name="Zhang J."/>
            <person name="Kudrna D."/>
            <person name="Lee S."/>
            <person name="Talag J."/>
            <person name="Rajasekar S."/>
            <person name="Wing R.A."/>
        </authorList>
    </citation>
    <scope>NUCLEOTIDE SEQUENCE [LARGE SCALE GENOMIC DNA]</scope>
    <source>
        <strain evidence="9 10">cv. IRGC 96717</strain>
    </source>
</reference>
<accession>I1PGQ6</accession>
<comment type="cofactor">
    <cofactor evidence="6">
        <name>Fe(2+)</name>
        <dbReference type="ChEBI" id="CHEBI:29033"/>
    </cofactor>
    <text evidence="6">Binds 1 Fe(2+) ion per subunit.</text>
</comment>
<feature type="compositionally biased region" description="Low complexity" evidence="7">
    <location>
        <begin position="182"/>
        <end position="197"/>
    </location>
</feature>
<dbReference type="EnsemblPlants" id="ORGLA03G0355200.1">
    <property type="protein sequence ID" value="ORGLA03G0355200.1"/>
    <property type="gene ID" value="ORGLA03G0355200"/>
</dbReference>
<feature type="region of interest" description="Disordered" evidence="7">
    <location>
        <begin position="146"/>
        <end position="198"/>
    </location>
</feature>
<protein>
    <recommendedName>
        <fullName evidence="8">Fe2OG dioxygenase domain-containing protein</fullName>
    </recommendedName>
</protein>
<dbReference type="PANTHER" id="PTHR16557:SF2">
    <property type="entry name" value="NUCLEIC ACID DIOXYGENASE ALKBH1"/>
    <property type="match status" value="1"/>
</dbReference>
<evidence type="ECO:0000256" key="5">
    <source>
        <dbReference type="ARBA" id="ARBA00023004"/>
    </source>
</evidence>
<dbReference type="OMA" id="DCVNVSF"/>
<keyword evidence="5 6" id="KW-0408">Iron</keyword>
<dbReference type="GO" id="GO:0035513">
    <property type="term" value="P:oxidative RNA demethylation"/>
    <property type="evidence" value="ECO:0007669"/>
    <property type="project" value="TreeGrafter"/>
</dbReference>
<keyword evidence="3" id="KW-0223">Dioxygenase</keyword>
<reference evidence="9" key="1">
    <citation type="submission" date="2015-06" db="UniProtKB">
        <authorList>
            <consortium name="EnsemblPlants"/>
        </authorList>
    </citation>
    <scope>IDENTIFICATION</scope>
</reference>
<dbReference type="AlphaFoldDB" id="I1PGQ6"/>
<keyword evidence="10" id="KW-1185">Reference proteome</keyword>
<dbReference type="HOGENOM" id="CLU_039677_0_0_1"/>
<dbReference type="eggNOG" id="KOG2731">
    <property type="taxonomic scope" value="Eukaryota"/>
</dbReference>
<dbReference type="InterPro" id="IPR004574">
    <property type="entry name" value="Alkb"/>
</dbReference>
<evidence type="ECO:0000256" key="2">
    <source>
        <dbReference type="ARBA" id="ARBA00022723"/>
    </source>
</evidence>
<comment type="similarity">
    <text evidence="1">Belongs to the alkB family.</text>
</comment>
<dbReference type="GO" id="GO:0035516">
    <property type="term" value="F:broad specificity oxidative DNA demethylase activity"/>
    <property type="evidence" value="ECO:0007669"/>
    <property type="project" value="TreeGrafter"/>
</dbReference>
<dbReference type="InterPro" id="IPR005123">
    <property type="entry name" value="Oxoglu/Fe-dep_dioxygenase_dom"/>
</dbReference>
<dbReference type="Proteomes" id="UP000007306">
    <property type="component" value="Chromosome 3"/>
</dbReference>
<keyword evidence="4" id="KW-0560">Oxidoreductase</keyword>
<dbReference type="GO" id="GO:0008198">
    <property type="term" value="F:ferrous iron binding"/>
    <property type="evidence" value="ECO:0007669"/>
    <property type="project" value="TreeGrafter"/>
</dbReference>
<keyword evidence="2 6" id="KW-0479">Metal-binding</keyword>
<evidence type="ECO:0000256" key="1">
    <source>
        <dbReference type="ARBA" id="ARBA00007879"/>
    </source>
</evidence>
<feature type="binding site" evidence="6">
    <location>
        <position position="490"/>
    </location>
    <ligand>
        <name>Fe cation</name>
        <dbReference type="ChEBI" id="CHEBI:24875"/>
        <note>catalytic</note>
    </ligand>
</feature>